<dbReference type="GO" id="GO:0016791">
    <property type="term" value="F:phosphatase activity"/>
    <property type="evidence" value="ECO:0007669"/>
    <property type="project" value="TreeGrafter"/>
</dbReference>
<dbReference type="KEGG" id="cap:CLDAP_16890"/>
<dbReference type="InterPro" id="IPR013078">
    <property type="entry name" value="His_Pase_superF_clade-1"/>
</dbReference>
<evidence type="ECO:0000256" key="1">
    <source>
        <dbReference type="PIRSR" id="PIRSR613078-2"/>
    </source>
</evidence>
<keyword evidence="3" id="KW-1185">Reference proteome</keyword>
<dbReference type="PANTHER" id="PTHR48100">
    <property type="entry name" value="BROAD-SPECIFICITY PHOSPHATASE YOR283W-RELATED"/>
    <property type="match status" value="1"/>
</dbReference>
<dbReference type="InterPro" id="IPR029033">
    <property type="entry name" value="His_PPase_superfam"/>
</dbReference>
<dbReference type="PROSITE" id="PS00175">
    <property type="entry name" value="PG_MUTASE"/>
    <property type="match status" value="1"/>
</dbReference>
<dbReference type="CDD" id="cd07067">
    <property type="entry name" value="HP_PGM_like"/>
    <property type="match status" value="1"/>
</dbReference>
<dbReference type="InterPro" id="IPR001345">
    <property type="entry name" value="PG/BPGM_mutase_AS"/>
</dbReference>
<dbReference type="RefSeq" id="WP_014432966.1">
    <property type="nucleotide sequence ID" value="NC_017079.1"/>
</dbReference>
<dbReference type="GO" id="GO:0005737">
    <property type="term" value="C:cytoplasm"/>
    <property type="evidence" value="ECO:0007669"/>
    <property type="project" value="TreeGrafter"/>
</dbReference>
<sequence length="223" mass="25200">MTTETRVILVRHGETTANHEQRWYGALDAPLTERGRLQVQATGERFRRCRQQEPVDAIYVSPLPRARSTAAAIAAALGIEPIVEEGLREFSIGDWEGRTYRDLIDNEQLWQRWAQDPTFAPPNGESPASFGQRAIETVQRLAERHPGQRIVLVTHGGIISCVLDAWVGGGSGDWIRWDPHNCAVSELVWDGERWRAERINDISHLPPEAVTEDIPAYHPDQRN</sequence>
<accession>I0I391</accession>
<dbReference type="SUPFAM" id="SSF53254">
    <property type="entry name" value="Phosphoglycerate mutase-like"/>
    <property type="match status" value="1"/>
</dbReference>
<reference evidence="2 3" key="1">
    <citation type="submission" date="2012-02" db="EMBL/GenBank/DDBJ databases">
        <title>Complete genome sequence of Caldilinea aerophila DSM 14535 (= NBRC 102666).</title>
        <authorList>
            <person name="Oguchi A."/>
            <person name="Hosoyama A."/>
            <person name="Sekine M."/>
            <person name="Fukai R."/>
            <person name="Kato Y."/>
            <person name="Nakamura S."/>
            <person name="Hanada S."/>
            <person name="Yamazaki S."/>
            <person name="Fujita N."/>
        </authorList>
    </citation>
    <scope>NUCLEOTIDE SEQUENCE [LARGE SCALE GENOMIC DNA]</scope>
    <source>
        <strain evidence="3">DSM 14535 / JCM 11387 / NBRC 104270 / STL-6-O1</strain>
    </source>
</reference>
<dbReference type="OrthoDB" id="9781415at2"/>
<dbReference type="SMART" id="SM00855">
    <property type="entry name" value="PGAM"/>
    <property type="match status" value="1"/>
</dbReference>
<organism evidence="2 3">
    <name type="scientific">Caldilinea aerophila (strain DSM 14535 / JCM 11387 / NBRC 104270 / STL-6-O1)</name>
    <dbReference type="NCBI Taxonomy" id="926550"/>
    <lineage>
        <taxon>Bacteria</taxon>
        <taxon>Bacillati</taxon>
        <taxon>Chloroflexota</taxon>
        <taxon>Caldilineae</taxon>
        <taxon>Caldilineales</taxon>
        <taxon>Caldilineaceae</taxon>
        <taxon>Caldilinea</taxon>
    </lineage>
</organism>
<evidence type="ECO:0000313" key="2">
    <source>
        <dbReference type="EMBL" id="BAL99728.1"/>
    </source>
</evidence>
<dbReference type="PANTHER" id="PTHR48100:SF59">
    <property type="entry name" value="ADENOSYLCOBALAMIN_ALPHA-RIBAZOLE PHOSPHATASE"/>
    <property type="match status" value="1"/>
</dbReference>
<gene>
    <name evidence="2" type="ordered locus">CLDAP_16890</name>
</gene>
<feature type="binding site" evidence="1">
    <location>
        <begin position="11"/>
        <end position="18"/>
    </location>
    <ligand>
        <name>substrate</name>
    </ligand>
</feature>
<feature type="binding site" evidence="1">
    <location>
        <position position="65"/>
    </location>
    <ligand>
        <name>substrate</name>
    </ligand>
</feature>
<name>I0I391_CALAS</name>
<dbReference type="HOGENOM" id="CLU_033323_9_5_0"/>
<dbReference type="AlphaFoldDB" id="I0I391"/>
<protein>
    <recommendedName>
        <fullName evidence="4">Histidine phosphatase family protein</fullName>
    </recommendedName>
</protein>
<proteinExistence type="predicted"/>
<dbReference type="Pfam" id="PF00300">
    <property type="entry name" value="His_Phos_1"/>
    <property type="match status" value="1"/>
</dbReference>
<dbReference type="Gene3D" id="3.40.50.1240">
    <property type="entry name" value="Phosphoglycerate mutase-like"/>
    <property type="match status" value="1"/>
</dbReference>
<dbReference type="Proteomes" id="UP000007880">
    <property type="component" value="Chromosome"/>
</dbReference>
<evidence type="ECO:0008006" key="4">
    <source>
        <dbReference type="Google" id="ProtNLM"/>
    </source>
</evidence>
<dbReference type="eggNOG" id="COG0406">
    <property type="taxonomic scope" value="Bacteria"/>
</dbReference>
<dbReference type="InterPro" id="IPR050275">
    <property type="entry name" value="PGM_Phosphatase"/>
</dbReference>
<evidence type="ECO:0000313" key="3">
    <source>
        <dbReference type="Proteomes" id="UP000007880"/>
    </source>
</evidence>
<dbReference type="EMBL" id="AP012337">
    <property type="protein sequence ID" value="BAL99728.1"/>
    <property type="molecule type" value="Genomic_DNA"/>
</dbReference>
<dbReference type="STRING" id="926550.CLDAP_16890"/>